<dbReference type="Proteomes" id="UP000284853">
    <property type="component" value="Unassembled WGS sequence"/>
</dbReference>
<name>A0ABX9PVY7_9GAMM</name>
<evidence type="ECO:0000256" key="2">
    <source>
        <dbReference type="ARBA" id="ARBA00022475"/>
    </source>
</evidence>
<dbReference type="EMBL" id="NSDJ01000001">
    <property type="protein sequence ID" value="RKF69174.1"/>
    <property type="molecule type" value="Genomic_DNA"/>
</dbReference>
<dbReference type="Pfam" id="PF01943">
    <property type="entry name" value="Polysacc_synt"/>
    <property type="match status" value="1"/>
</dbReference>
<keyword evidence="5 6" id="KW-0472">Membrane</keyword>
<keyword evidence="4 6" id="KW-1133">Transmembrane helix</keyword>
<proteinExistence type="predicted"/>
<reference evidence="7 8" key="1">
    <citation type="submission" date="2017-08" db="EMBL/GenBank/DDBJ databases">
        <title>Comparative genomics of bacteria isolated from necrotic lesions of AOD affected trees.</title>
        <authorList>
            <person name="Doonan J."/>
            <person name="Denman S."/>
            <person name="Mcdonald J.E."/>
        </authorList>
    </citation>
    <scope>NUCLEOTIDE SEQUENCE [LARGE SCALE GENOMIC DNA]</scope>
    <source>
        <strain evidence="7 8">CIP 105588</strain>
    </source>
</reference>
<comment type="subcellular location">
    <subcellularLocation>
        <location evidence="1">Cell membrane</location>
        <topology evidence="1">Multi-pass membrane protein</topology>
    </subcellularLocation>
</comment>
<evidence type="ECO:0000256" key="4">
    <source>
        <dbReference type="ARBA" id="ARBA00022989"/>
    </source>
</evidence>
<comment type="caution">
    <text evidence="7">The sequence shown here is derived from an EMBL/GenBank/DDBJ whole genome shotgun (WGS) entry which is preliminary data.</text>
</comment>
<evidence type="ECO:0000256" key="3">
    <source>
        <dbReference type="ARBA" id="ARBA00022692"/>
    </source>
</evidence>
<feature type="transmembrane region" description="Helical" evidence="6">
    <location>
        <begin position="81"/>
        <end position="104"/>
    </location>
</feature>
<evidence type="ECO:0000256" key="1">
    <source>
        <dbReference type="ARBA" id="ARBA00004651"/>
    </source>
</evidence>
<evidence type="ECO:0000256" key="5">
    <source>
        <dbReference type="ARBA" id="ARBA00023136"/>
    </source>
</evidence>
<feature type="transmembrane region" description="Helical" evidence="6">
    <location>
        <begin position="169"/>
        <end position="191"/>
    </location>
</feature>
<accession>A0ABX9PVY7</accession>
<sequence length="415" mass="46351">MDRLLIKNIFSLFSIQAVNYILPLLIIPYLVRVLGVEVFGVYILILTVSQYFIILTEYGFNLSATRKIAVNLDSFNYVSKTFSSVLAAKTFLALIGIVLLNLALLCIPKYQDYTGYLNVAYLSVWGSVFFPIWLYQAYEKMVWIAVCNFVSRIAGIILVFLFVKSSEDLYLAILIQGLIPVIAAVIAMCHSQIKGLADFKKIDKFDVLHELKDSWDIFISTSFVSLYTTSIPIILGMTSGVASVGIFSAADKIRLALQSLINPVSQALYPRLSKLMQSEENAALALIKKTFQYFVIPLFILSLGVMIFSDKIITIFYGQNMHDVSNLLKILVWIPPIVAIANLLGIQIMLPKGMSRQFSITYIISGIVGFPVLFISSAAFSIWGVSVASILIEVMVVTLFFYFISKSKKTIKTLS</sequence>
<feature type="transmembrane region" description="Helical" evidence="6">
    <location>
        <begin position="386"/>
        <end position="404"/>
    </location>
</feature>
<feature type="transmembrane region" description="Helical" evidence="6">
    <location>
        <begin position="116"/>
        <end position="135"/>
    </location>
</feature>
<feature type="transmembrane region" description="Helical" evidence="6">
    <location>
        <begin position="293"/>
        <end position="318"/>
    </location>
</feature>
<organism evidence="7 8">
    <name type="scientific">Rahnella variigena</name>
    <dbReference type="NCBI Taxonomy" id="574964"/>
    <lineage>
        <taxon>Bacteria</taxon>
        <taxon>Pseudomonadati</taxon>
        <taxon>Pseudomonadota</taxon>
        <taxon>Gammaproteobacteria</taxon>
        <taxon>Enterobacterales</taxon>
        <taxon>Yersiniaceae</taxon>
        <taxon>Rahnella</taxon>
    </lineage>
</organism>
<feature type="transmembrane region" description="Helical" evidence="6">
    <location>
        <begin position="39"/>
        <end position="60"/>
    </location>
</feature>
<keyword evidence="2" id="KW-1003">Cell membrane</keyword>
<dbReference type="GeneID" id="302709671"/>
<feature type="transmembrane region" description="Helical" evidence="6">
    <location>
        <begin position="362"/>
        <end position="380"/>
    </location>
</feature>
<protein>
    <submittedName>
        <fullName evidence="7">Flippase</fullName>
    </submittedName>
</protein>
<evidence type="ECO:0000313" key="7">
    <source>
        <dbReference type="EMBL" id="RKF69174.1"/>
    </source>
</evidence>
<feature type="transmembrane region" description="Helical" evidence="6">
    <location>
        <begin position="142"/>
        <end position="163"/>
    </location>
</feature>
<dbReference type="PANTHER" id="PTHR30250:SF11">
    <property type="entry name" value="O-ANTIGEN TRANSPORTER-RELATED"/>
    <property type="match status" value="1"/>
</dbReference>
<feature type="transmembrane region" description="Helical" evidence="6">
    <location>
        <begin position="330"/>
        <end position="350"/>
    </location>
</feature>
<evidence type="ECO:0000313" key="8">
    <source>
        <dbReference type="Proteomes" id="UP000284853"/>
    </source>
</evidence>
<dbReference type="PANTHER" id="PTHR30250">
    <property type="entry name" value="PST FAMILY PREDICTED COLANIC ACID TRANSPORTER"/>
    <property type="match status" value="1"/>
</dbReference>
<evidence type="ECO:0000256" key="6">
    <source>
        <dbReference type="SAM" id="Phobius"/>
    </source>
</evidence>
<keyword evidence="8" id="KW-1185">Reference proteome</keyword>
<gene>
    <name evidence="7" type="ORF">CKQ54_12710</name>
</gene>
<feature type="transmembrane region" description="Helical" evidence="6">
    <location>
        <begin position="12"/>
        <end position="33"/>
    </location>
</feature>
<dbReference type="RefSeq" id="WP_120162702.1">
    <property type="nucleotide sequence ID" value="NZ_NSDJ01000001.1"/>
</dbReference>
<keyword evidence="3 6" id="KW-0812">Transmembrane</keyword>
<dbReference type="CDD" id="cd13128">
    <property type="entry name" value="MATE_Wzx_like"/>
    <property type="match status" value="1"/>
</dbReference>
<dbReference type="InterPro" id="IPR050833">
    <property type="entry name" value="Poly_Biosynth_Transport"/>
</dbReference>
<dbReference type="InterPro" id="IPR002797">
    <property type="entry name" value="Polysacc_synth"/>
</dbReference>